<accession>A0A6J4IUJ9</accession>
<sequence length="309" mass="32591">AASGRERQGRLCHRADAFPGGRRAGRKQRGAHDGRLPGGGRLRPHDPRDHGRSAQTRRGGGAAFRVAGAPPRGRARAGDRRRLGARLRRHARPGAVVHGRRRRGRDGRPGIRPARRRRGALLHGAGGRGGGRRALGVAGLPAAHRRPHLARHGPPHGGGPSAGDGEGRGLARPRQDHRAPPLVGRGADAPLVHPRRQRRPVPAGGAGARRRRHHDRLRRAGDAGARPTPHRRRRPHGGPRPLRPAPAADPHGTPARPRPRRPQIRAAPPRHHRLRGAPRAGAEALGRNARGGGLAAGAPVPAGPGGAAV</sequence>
<feature type="compositionally biased region" description="Basic residues" evidence="1">
    <location>
        <begin position="208"/>
        <end position="217"/>
    </location>
</feature>
<evidence type="ECO:0000256" key="1">
    <source>
        <dbReference type="SAM" id="MobiDB-lite"/>
    </source>
</evidence>
<name>A0A6J4IUJ9_9PROT</name>
<feature type="compositionally biased region" description="Basic residues" evidence="1">
    <location>
        <begin position="143"/>
        <end position="154"/>
    </location>
</feature>
<feature type="compositionally biased region" description="Basic and acidic residues" evidence="1">
    <location>
        <begin position="165"/>
        <end position="179"/>
    </location>
</feature>
<feature type="compositionally biased region" description="Basic and acidic residues" evidence="1">
    <location>
        <begin position="43"/>
        <end position="52"/>
    </location>
</feature>
<protein>
    <submittedName>
        <fullName evidence="2">Dihydrodipicolinate synthase family protein RL4423</fullName>
    </submittedName>
</protein>
<feature type="compositionally biased region" description="Low complexity" evidence="1">
    <location>
        <begin position="279"/>
        <end position="288"/>
    </location>
</feature>
<feature type="compositionally biased region" description="Basic residues" evidence="1">
    <location>
        <begin position="257"/>
        <end position="276"/>
    </location>
</feature>
<feature type="compositionally biased region" description="Gly residues" evidence="1">
    <location>
        <begin position="155"/>
        <end position="164"/>
    </location>
</feature>
<organism evidence="2">
    <name type="scientific">uncultured Acetobacteraceae bacterium</name>
    <dbReference type="NCBI Taxonomy" id="169975"/>
    <lineage>
        <taxon>Bacteria</taxon>
        <taxon>Pseudomonadati</taxon>
        <taxon>Pseudomonadota</taxon>
        <taxon>Alphaproteobacteria</taxon>
        <taxon>Acetobacterales</taxon>
        <taxon>Acetobacteraceae</taxon>
        <taxon>environmental samples</taxon>
    </lineage>
</organism>
<feature type="compositionally biased region" description="Gly residues" evidence="1">
    <location>
        <begin position="124"/>
        <end position="133"/>
    </location>
</feature>
<feature type="compositionally biased region" description="Basic and acidic residues" evidence="1">
    <location>
        <begin position="1"/>
        <end position="16"/>
    </location>
</feature>
<feature type="compositionally biased region" description="Basic residues" evidence="1">
    <location>
        <begin position="228"/>
        <end position="237"/>
    </location>
</feature>
<feature type="compositionally biased region" description="Low complexity" evidence="1">
    <location>
        <begin position="63"/>
        <end position="72"/>
    </location>
</feature>
<dbReference type="EMBL" id="CADCTL010000177">
    <property type="protein sequence ID" value="CAA9259617.1"/>
    <property type="molecule type" value="Genomic_DNA"/>
</dbReference>
<dbReference type="AlphaFoldDB" id="A0A6J4IUJ9"/>
<feature type="non-terminal residue" evidence="2">
    <location>
        <position position="1"/>
    </location>
</feature>
<gene>
    <name evidence="2" type="ORF">AVDCRST_MAG04-2496</name>
</gene>
<feature type="non-terminal residue" evidence="2">
    <location>
        <position position="309"/>
    </location>
</feature>
<feature type="region of interest" description="Disordered" evidence="1">
    <location>
        <begin position="1"/>
        <end position="309"/>
    </location>
</feature>
<reference evidence="2" key="1">
    <citation type="submission" date="2020-02" db="EMBL/GenBank/DDBJ databases">
        <authorList>
            <person name="Meier V. D."/>
        </authorList>
    </citation>
    <scope>NUCLEOTIDE SEQUENCE</scope>
    <source>
        <strain evidence="2">AVDCRST_MAG04</strain>
    </source>
</reference>
<proteinExistence type="predicted"/>
<evidence type="ECO:0000313" key="2">
    <source>
        <dbReference type="EMBL" id="CAA9259617.1"/>
    </source>
</evidence>
<feature type="compositionally biased region" description="Basic residues" evidence="1">
    <location>
        <begin position="83"/>
        <end position="105"/>
    </location>
</feature>
<feature type="compositionally biased region" description="Low complexity" evidence="1">
    <location>
        <begin position="245"/>
        <end position="255"/>
    </location>
</feature>